<dbReference type="SUPFAM" id="SSF52255">
    <property type="entry name" value="N5-CAIR mutase (phosphoribosylaminoimidazole carboxylase, PurE)"/>
    <property type="match status" value="1"/>
</dbReference>
<evidence type="ECO:0000256" key="7">
    <source>
        <dbReference type="ARBA" id="ARBA00022741"/>
    </source>
</evidence>
<dbReference type="InterPro" id="IPR044822">
    <property type="entry name" value="Myb_DNA-bind_4"/>
</dbReference>
<name>A0A6I8R8I9_XENTR</name>
<dbReference type="GO" id="GO:0005524">
    <property type="term" value="F:ATP binding"/>
    <property type="evidence" value="ECO:0007669"/>
    <property type="project" value="UniProtKB-KW"/>
</dbReference>
<dbReference type="Bgee" id="ENSXETG00000005615">
    <property type="expression patterns" value="Expressed in neurula embryo and 16 other cell types or tissues"/>
</dbReference>
<evidence type="ECO:0000313" key="15">
    <source>
        <dbReference type="Ensembl" id="ENSXETP00000076956"/>
    </source>
</evidence>
<comment type="similarity">
    <text evidence="4">In the N-terminal section; belongs to the SAICAR synthetase family.</text>
</comment>
<feature type="region of interest" description="Disordered" evidence="13">
    <location>
        <begin position="1010"/>
        <end position="1037"/>
    </location>
</feature>
<feature type="compositionally biased region" description="Basic and acidic residues" evidence="13">
    <location>
        <begin position="482"/>
        <end position="503"/>
    </location>
</feature>
<comment type="pathway">
    <text evidence="1">Purine metabolism; IMP biosynthesis via de novo pathway; 5-amino-1-(5-phospho-D-ribosyl)imidazole-4-carboxamide from 5-amino-1-(5-phospho-D-ribosyl)imidazole-4-carboxylate: step 1/2.</text>
</comment>
<reference evidence="15" key="2">
    <citation type="submission" date="2020-05" db="UniProtKB">
        <authorList>
            <consortium name="Ensembl"/>
        </authorList>
    </citation>
    <scope>IDENTIFICATION</scope>
</reference>
<keyword evidence="10" id="KW-0067">ATP-binding</keyword>
<proteinExistence type="inferred from homology"/>
<feature type="region of interest" description="Disordered" evidence="13">
    <location>
        <begin position="478"/>
        <end position="503"/>
    </location>
</feature>
<dbReference type="InterPro" id="IPR000031">
    <property type="entry name" value="PurE_dom"/>
</dbReference>
<feature type="region of interest" description="Disordered" evidence="13">
    <location>
        <begin position="23"/>
        <end position="48"/>
    </location>
</feature>
<comment type="similarity">
    <text evidence="3">In the C-terminal section; belongs to the AIR carboxylase family. Class II subfamily.</text>
</comment>
<organism evidence="15">
    <name type="scientific">Xenopus tropicalis</name>
    <name type="common">Western clawed frog</name>
    <name type="synonym">Silurana tropicalis</name>
    <dbReference type="NCBI Taxonomy" id="8364"/>
    <lineage>
        <taxon>Eukaryota</taxon>
        <taxon>Metazoa</taxon>
        <taxon>Chordata</taxon>
        <taxon>Craniata</taxon>
        <taxon>Vertebrata</taxon>
        <taxon>Euteleostomi</taxon>
        <taxon>Amphibia</taxon>
        <taxon>Batrachia</taxon>
        <taxon>Anura</taxon>
        <taxon>Pipoidea</taxon>
        <taxon>Pipidae</taxon>
        <taxon>Xenopodinae</taxon>
        <taxon>Xenopus</taxon>
        <taxon>Silurana</taxon>
    </lineage>
</organism>
<dbReference type="PANTHER" id="PTHR43599:SF11">
    <property type="entry name" value="BIFUNCTIONAL PHOSPHORIBOSYLAMINOIMIDAZOLE CARBOXYLASE_PHOSPHORIBOSYLAMINOIMIDAZOLE SUCCINOCARBOXAMIDE SYNTHETASE"/>
    <property type="match status" value="1"/>
</dbReference>
<dbReference type="SUPFAM" id="SSF56104">
    <property type="entry name" value="SAICAR synthase-like"/>
    <property type="match status" value="1"/>
</dbReference>
<evidence type="ECO:0000256" key="11">
    <source>
        <dbReference type="ARBA" id="ARBA00023239"/>
    </source>
</evidence>
<dbReference type="GO" id="GO:0016874">
    <property type="term" value="F:ligase activity"/>
    <property type="evidence" value="ECO:0007669"/>
    <property type="project" value="UniProtKB-KW"/>
</dbReference>
<dbReference type="Gene3D" id="3.40.50.1970">
    <property type="match status" value="1"/>
</dbReference>
<evidence type="ECO:0000256" key="2">
    <source>
        <dbReference type="ARBA" id="ARBA00004747"/>
    </source>
</evidence>
<feature type="compositionally biased region" description="Polar residues" evidence="13">
    <location>
        <begin position="1010"/>
        <end position="1019"/>
    </location>
</feature>
<evidence type="ECO:0000256" key="12">
    <source>
        <dbReference type="ARBA" id="ARBA00023268"/>
    </source>
</evidence>
<evidence type="ECO:0000256" key="6">
    <source>
        <dbReference type="ARBA" id="ARBA00022598"/>
    </source>
</evidence>
<keyword evidence="6" id="KW-0436">Ligase</keyword>
<dbReference type="PANTHER" id="PTHR43599">
    <property type="entry name" value="MULTIFUNCTIONAL PROTEIN ADE2"/>
    <property type="match status" value="1"/>
</dbReference>
<dbReference type="InterPro" id="IPR050089">
    <property type="entry name" value="SAICAR_synthetase"/>
</dbReference>
<dbReference type="InterPro" id="IPR028923">
    <property type="entry name" value="SAICAR_synt/ADE2_N"/>
</dbReference>
<dbReference type="GO" id="GO:0016831">
    <property type="term" value="F:carboxy-lyase activity"/>
    <property type="evidence" value="ECO:0007669"/>
    <property type="project" value="UniProtKB-KW"/>
</dbReference>
<dbReference type="GO" id="GO:0006189">
    <property type="term" value="P:'de novo' IMP biosynthetic process"/>
    <property type="evidence" value="ECO:0007669"/>
    <property type="project" value="UniProtKB-UniPathway"/>
</dbReference>
<dbReference type="FunFam" id="3.30.470.20:FF:000020">
    <property type="entry name" value="Probable multifunctional protein ADE2"/>
    <property type="match status" value="1"/>
</dbReference>
<dbReference type="FunFam" id="3.30.200.20:FF:000183">
    <property type="entry name" value="Probable multifunctional protein ADE2"/>
    <property type="match status" value="1"/>
</dbReference>
<keyword evidence="12" id="KW-0511">Multifunctional enzyme</keyword>
<evidence type="ECO:0000256" key="5">
    <source>
        <dbReference type="ARBA" id="ARBA00011823"/>
    </source>
</evidence>
<dbReference type="Ensembl" id="ENSXETT00000080705">
    <property type="protein sequence ID" value="ENSXETP00000076956"/>
    <property type="gene ID" value="ENSXETG00000005615"/>
</dbReference>
<gene>
    <name evidence="15" type="primary">paics.1</name>
</gene>
<evidence type="ECO:0000259" key="14">
    <source>
        <dbReference type="SMART" id="SM01001"/>
    </source>
</evidence>
<keyword evidence="9" id="KW-0210">Decarboxylase</keyword>
<keyword evidence="11" id="KW-0456">Lyase</keyword>
<reference evidence="15" key="1">
    <citation type="journal article" date="2010" name="Science">
        <title>The genome of the Western clawed frog Xenopus tropicalis.</title>
        <authorList>
            <person name="Hellsten U."/>
            <person name="Harland R.M."/>
            <person name="Gilchrist M.J."/>
            <person name="Hendrix D."/>
            <person name="Jurka J."/>
            <person name="Kapitonov V."/>
            <person name="Ovcharenko I."/>
            <person name="Putnam N.H."/>
            <person name="Shu S."/>
            <person name="Taher L."/>
            <person name="Blitz I.L."/>
            <person name="Blumberg B."/>
            <person name="Dichmann D.S."/>
            <person name="Dubchak I."/>
            <person name="Amaya E."/>
            <person name="Detter J.C."/>
            <person name="Fletcher R."/>
            <person name="Gerhard D.S."/>
            <person name="Goodstein D."/>
            <person name="Graves T."/>
            <person name="Grigoriev I.V."/>
            <person name="Grimwood J."/>
            <person name="Kawashima T."/>
            <person name="Lindquist E."/>
            <person name="Lucas S.M."/>
            <person name="Mead P.E."/>
            <person name="Mitros T."/>
            <person name="Ogino H."/>
            <person name="Ohta Y."/>
            <person name="Poliakov A.V."/>
            <person name="Pollet N."/>
            <person name="Robert J."/>
            <person name="Salamov A."/>
            <person name="Sater A.K."/>
            <person name="Schmutz J."/>
            <person name="Terry A."/>
            <person name="Vize P.D."/>
            <person name="Warren W.C."/>
            <person name="Wells D."/>
            <person name="Wills A."/>
            <person name="Wilson R.K."/>
            <person name="Zimmerman L.B."/>
            <person name="Zorn A.M."/>
            <person name="Grainger R."/>
            <person name="Grammer T."/>
            <person name="Khokha M.K."/>
            <person name="Richardson P.M."/>
            <person name="Rokhsar D.S."/>
        </authorList>
    </citation>
    <scope>NUCLEOTIDE SEQUENCE [LARGE SCALE GENOMIC DNA]</scope>
    <source>
        <strain evidence="15">Nigerian</strain>
    </source>
</reference>
<dbReference type="InParanoid" id="A0A6I8R8I9"/>
<dbReference type="Gene3D" id="1.10.10.60">
    <property type="entry name" value="Homeodomain-like"/>
    <property type="match status" value="2"/>
</dbReference>
<dbReference type="Pfam" id="PF00731">
    <property type="entry name" value="AIRC"/>
    <property type="match status" value="1"/>
</dbReference>
<protein>
    <submittedName>
        <fullName evidence="15">Phosphoribosylaminoimidazole carboxylase; phosphoribosylaminoimidazolesuccinocarboxamide synthase</fullName>
    </submittedName>
</protein>
<evidence type="ECO:0000256" key="8">
    <source>
        <dbReference type="ARBA" id="ARBA00022755"/>
    </source>
</evidence>
<evidence type="ECO:0000256" key="13">
    <source>
        <dbReference type="SAM" id="MobiDB-lite"/>
    </source>
</evidence>
<dbReference type="Pfam" id="PF13837">
    <property type="entry name" value="Myb_DNA-bind_4"/>
    <property type="match status" value="2"/>
</dbReference>
<feature type="domain" description="PurE" evidence="14">
    <location>
        <begin position="764"/>
        <end position="895"/>
    </location>
</feature>
<dbReference type="Xenbase" id="XB-GENE-965995">
    <property type="gene designation" value="paics.1"/>
</dbReference>
<comment type="subunit">
    <text evidence="5">Homooctamer.</text>
</comment>
<evidence type="ECO:0000256" key="1">
    <source>
        <dbReference type="ARBA" id="ARBA00004672"/>
    </source>
</evidence>
<evidence type="ECO:0000256" key="10">
    <source>
        <dbReference type="ARBA" id="ARBA00022840"/>
    </source>
</evidence>
<sequence length="1058" mass="119019">METEENGSQDVCTDINTAMATVKEEPCDVGAASSSTTSEEQHYSHGADVVIKSEDDPELLDKTESSFRIVTVNEGGSENWRDHEVISLLHVCLDERICQQLEGPFQNKELFQLISQRMMEFGINKDWKQCRTKYKNLKCEYSLLKNNRNLHLSQENSMKFYDEVDNLMQRLSGVLNAGGSITGKRKSSRINYPEQSQECYNRLQGNAECQVPGKLKRAEIARTHTSDTSPNLTAIRKLGESPSRARFNNQLGSYQDVSGEQLQADQPEFHSYSSQFLQLQAKFKKNSILASRANKRCRSSSGKFRKVSKDIICLPAEYPEENCTYRVPRGTEREQLAMQGLIGKILIQSSWTFENFKTEVISLFQKCFKCKDQDFTFSFLQCLPGNRKLIKPNVSAGFKWSGIAIISLAAQGSLYIKTEHSLASPSKNVFFQNKPYVTEAGSDTDVASISTPPVKTYSQQKQIEAANWLPQASQIRNTVAEDSDKSGSQEKQREGFPDAAHERDYNQKVASRNPQGFQDLHIPLYKTLVQHCPDEREHVIDPKLGKKLREDEATEVYDLPERPGCVLIQSKDHMNAQYAAWDGHTEGNASVSNRATSCVFSLLQEAGIKTAFVKKCSEAAFIATQCEMIPIEWFCRRIASKRNAETEEGYRFPQAKVEMYKVNDTNNHQVSVEQLIAVKLICSGLLIGKIEVDVMTRSTIAIFEIIEKSWRAQDCTLVDMRIKFGVDVTKKEVLLTDIKCGSQALWPAGNKSQLKNNLCLDGQSRVVVLMASTSDLVHCEEIKKSCSKYGMKCELRVASAHTGPQETLEIIAEYEGDYIPTVFIAVAGGSNGLGAIVAANSSHPVINCPPLSEDWSTKDIWSSLRVPSGQKEAASVKPTTVSRWIAVPTELQRAPAGTEVGKHWKTEETKALITIWSEESIRNQLEGVVRNRQIFEHIASLLQKQGIDRGWRQCRTKYKNLKHDYIVAKRAMDFGLKRKTMKFFHELHDILQSKCSEPFAQLETGEQQTSLMPNKSTNCGPLADSKTELSKETQEDDTNIKQEVTFTGKTKTKYVVNI</sequence>
<dbReference type="AlphaFoldDB" id="A0A6I8R8I9"/>
<comment type="pathway">
    <text evidence="2">Purine metabolism; IMP biosynthesis via de novo pathway; 5-amino-1-(5-phospho-D-ribosyl)imidazole-4-carboxylate from 5-amino-1-(5-phospho-D-ribosyl)imidazole (carboxylase route): step 1/1.</text>
</comment>
<dbReference type="Pfam" id="PF01259">
    <property type="entry name" value="SAICAR_synt"/>
    <property type="match status" value="1"/>
</dbReference>
<feature type="compositionally biased region" description="Basic and acidic residues" evidence="13">
    <location>
        <begin position="39"/>
        <end position="48"/>
    </location>
</feature>
<dbReference type="SMART" id="SM01001">
    <property type="entry name" value="AIRC"/>
    <property type="match status" value="1"/>
</dbReference>
<evidence type="ECO:0000256" key="4">
    <source>
        <dbReference type="ARBA" id="ARBA00011020"/>
    </source>
</evidence>
<accession>A0A6I8R8I9</accession>
<dbReference type="FunFam" id="1.10.10.60:FF:000032">
    <property type="entry name" value="Zinc finger and SCAN domain-containing 20"/>
    <property type="match status" value="1"/>
</dbReference>
<dbReference type="CDD" id="cd01416">
    <property type="entry name" value="SAICAR_synt_Ade5"/>
    <property type="match status" value="1"/>
</dbReference>
<evidence type="ECO:0000256" key="9">
    <source>
        <dbReference type="ARBA" id="ARBA00022793"/>
    </source>
</evidence>
<keyword evidence="8" id="KW-0658">Purine biosynthesis</keyword>
<dbReference type="Gene3D" id="3.30.200.20">
    <property type="entry name" value="Phosphorylase Kinase, domain 1"/>
    <property type="match status" value="1"/>
</dbReference>
<keyword evidence="7" id="KW-0547">Nucleotide-binding</keyword>
<dbReference type="UniPathway" id="UPA00074">
    <property type="reaction ID" value="UER00130"/>
</dbReference>
<dbReference type="Gene3D" id="3.30.470.20">
    <property type="entry name" value="ATP-grasp fold, B domain"/>
    <property type="match status" value="1"/>
</dbReference>
<evidence type="ECO:0000256" key="3">
    <source>
        <dbReference type="ARBA" id="ARBA00010478"/>
    </source>
</evidence>
<dbReference type="GeneTree" id="ENSGT00390000010172"/>